<accession>A0A6N9ZAG2</accession>
<dbReference type="SUPFAM" id="SSF52283">
    <property type="entry name" value="Formate/glycerate dehydrogenase catalytic domain-like"/>
    <property type="match status" value="1"/>
</dbReference>
<dbReference type="Pfam" id="PF00670">
    <property type="entry name" value="AdoHcyase_NAD"/>
    <property type="match status" value="1"/>
</dbReference>
<comment type="similarity">
    <text evidence="2">Belongs to the adenosylhomocysteinase family.</text>
</comment>
<dbReference type="Pfam" id="PF05221">
    <property type="entry name" value="AdoHcyase"/>
    <property type="match status" value="1"/>
</dbReference>
<evidence type="ECO:0000256" key="1">
    <source>
        <dbReference type="ARBA" id="ARBA00001911"/>
    </source>
</evidence>
<reference evidence="6 7" key="1">
    <citation type="submission" date="2019-12" db="EMBL/GenBank/DDBJ databases">
        <title>Rhizobium genotypes associated with high levels of biological nitrogen fixation by grain legumes in a temperate-maritime cropping system.</title>
        <authorList>
            <person name="Maluk M."/>
            <person name="Francesc Ferrando Molina F."/>
            <person name="Lopez Del Egido L."/>
            <person name="Lafos M."/>
            <person name="Langarica-Fuentes A."/>
            <person name="Gebre Yohannes G."/>
            <person name="Young M.W."/>
            <person name="Martin P."/>
            <person name="Gantlett R."/>
            <person name="Kenicer G."/>
            <person name="Hawes C."/>
            <person name="Begg G.S."/>
            <person name="Quilliam R.S."/>
            <person name="Squire G.R."/>
            <person name="Poole P.S."/>
            <person name="Young P.W."/>
            <person name="Iannetta P.M."/>
            <person name="James E.K."/>
        </authorList>
    </citation>
    <scope>NUCLEOTIDE SEQUENCE [LARGE SCALE GENOMIC DNA]</scope>
    <source>
        <strain evidence="6 7">JHI2449</strain>
    </source>
</reference>
<gene>
    <name evidence="6" type="ORF">GR206_05465</name>
</gene>
<dbReference type="SMART" id="SM00996">
    <property type="entry name" value="AdoHcyase"/>
    <property type="match status" value="1"/>
</dbReference>
<dbReference type="SMART" id="SM00997">
    <property type="entry name" value="AdoHcyase_NAD"/>
    <property type="match status" value="1"/>
</dbReference>
<keyword evidence="6" id="KW-0378">Hydrolase</keyword>
<dbReference type="RefSeq" id="WP_163875043.1">
    <property type="nucleotide sequence ID" value="NZ_WUEP01000003.1"/>
</dbReference>
<dbReference type="PANTHER" id="PTHR23420:SF0">
    <property type="entry name" value="ADENOSYLHOMOCYSTEINASE"/>
    <property type="match status" value="1"/>
</dbReference>
<dbReference type="EC" id="3.3.1.1" evidence="6"/>
<dbReference type="InterPro" id="IPR020082">
    <property type="entry name" value="S-Ado-L-homoCys_hydrolase_CS"/>
</dbReference>
<keyword evidence="4" id="KW-0520">NAD</keyword>
<dbReference type="GO" id="GO:0004013">
    <property type="term" value="F:adenosylhomocysteinase activity"/>
    <property type="evidence" value="ECO:0007669"/>
    <property type="project" value="TreeGrafter"/>
</dbReference>
<proteinExistence type="inferred from homology"/>
<dbReference type="GO" id="GO:0005829">
    <property type="term" value="C:cytosol"/>
    <property type="evidence" value="ECO:0007669"/>
    <property type="project" value="TreeGrafter"/>
</dbReference>
<dbReference type="NCBIfam" id="NF004005">
    <property type="entry name" value="PRK05476.2-3"/>
    <property type="match status" value="1"/>
</dbReference>
<evidence type="ECO:0000313" key="6">
    <source>
        <dbReference type="EMBL" id="NEH90492.1"/>
    </source>
</evidence>
<dbReference type="Gene3D" id="3.40.50.1480">
    <property type="entry name" value="Adenosylhomocysteinase-like"/>
    <property type="match status" value="1"/>
</dbReference>
<dbReference type="Gene3D" id="3.40.50.720">
    <property type="entry name" value="NAD(P)-binding Rossmann-like Domain"/>
    <property type="match status" value="1"/>
</dbReference>
<evidence type="ECO:0000313" key="7">
    <source>
        <dbReference type="Proteomes" id="UP000468864"/>
    </source>
</evidence>
<dbReference type="InterPro" id="IPR042172">
    <property type="entry name" value="Adenosylhomocyst_ase-like_sf"/>
</dbReference>
<organism evidence="6 7">
    <name type="scientific">Rhizobium laguerreae</name>
    <dbReference type="NCBI Taxonomy" id="1076926"/>
    <lineage>
        <taxon>Bacteria</taxon>
        <taxon>Pseudomonadati</taxon>
        <taxon>Pseudomonadota</taxon>
        <taxon>Alphaproteobacteria</taxon>
        <taxon>Hyphomicrobiales</taxon>
        <taxon>Rhizobiaceae</taxon>
        <taxon>Rhizobium/Agrobacterium group</taxon>
        <taxon>Rhizobium</taxon>
    </lineage>
</organism>
<comment type="cofactor">
    <cofactor evidence="1">
        <name>NAD(+)</name>
        <dbReference type="ChEBI" id="CHEBI:57540"/>
    </cofactor>
</comment>
<keyword evidence="3" id="KW-0554">One-carbon metabolism</keyword>
<dbReference type="EMBL" id="WUEP01000003">
    <property type="protein sequence ID" value="NEH90492.1"/>
    <property type="molecule type" value="Genomic_DNA"/>
</dbReference>
<feature type="domain" description="S-adenosyl-L-homocysteine hydrolase NAD binding" evidence="5">
    <location>
        <begin position="168"/>
        <end position="332"/>
    </location>
</feature>
<sequence>MEKSATRIDWIGSSCRLLKATAAEFERTRPFKGLSIGTGIHLEPKTVALLMTLRAGGARLVCTGNLNSTQPSTVEFLRSQGITVFATQTTDPAAHHQSLEAVIAEKPDLLLDNGGDLFAIAAERRYANLRGGTEETTSGRTRLLPLRERLNMPILVINDSPIKQFAENRHAVGQSLFESYLRFTNRSTNGKRVTVFGYGACGKGTAACFRNAFSTVSVVDIDPVTTLEAHLDGFVTPLRDAAIRSADIILTVTGFAAIVTAADLPLVKDGAILMNGGHFPHEIDVEAFRRHPDVTGIDRYEADHIETFHLSNGRSFHVLGSGHMANLAGPRPLGNTVESMDLGFTLQARCLERIARGEADAQSCIVPVPFDIDAMVASAYLDLARSSGSAFQGSAEPL</sequence>
<protein>
    <submittedName>
        <fullName evidence="6">Adenosylhomocysteinase</fullName>
        <ecNumber evidence="6">3.3.1.1</ecNumber>
    </submittedName>
</protein>
<evidence type="ECO:0000259" key="5">
    <source>
        <dbReference type="SMART" id="SM00997"/>
    </source>
</evidence>
<evidence type="ECO:0000256" key="4">
    <source>
        <dbReference type="ARBA" id="ARBA00023027"/>
    </source>
</evidence>
<dbReference type="PANTHER" id="PTHR23420">
    <property type="entry name" value="ADENOSYLHOMOCYSTEINASE"/>
    <property type="match status" value="1"/>
</dbReference>
<dbReference type="InterPro" id="IPR015878">
    <property type="entry name" value="Ado_hCys_hydrolase_NAD-bd"/>
</dbReference>
<dbReference type="GO" id="GO:0033353">
    <property type="term" value="P:S-adenosylmethionine cycle"/>
    <property type="evidence" value="ECO:0007669"/>
    <property type="project" value="TreeGrafter"/>
</dbReference>
<evidence type="ECO:0000256" key="3">
    <source>
        <dbReference type="ARBA" id="ARBA00022563"/>
    </source>
</evidence>
<dbReference type="SUPFAM" id="SSF51735">
    <property type="entry name" value="NAD(P)-binding Rossmann-fold domains"/>
    <property type="match status" value="1"/>
</dbReference>
<dbReference type="Proteomes" id="UP000468864">
    <property type="component" value="Unassembled WGS sequence"/>
</dbReference>
<name>A0A6N9ZAG2_9HYPH</name>
<dbReference type="InterPro" id="IPR000043">
    <property type="entry name" value="Adenosylhomocysteinase-like"/>
</dbReference>
<dbReference type="PROSITE" id="PS00739">
    <property type="entry name" value="ADOHCYASE_2"/>
    <property type="match status" value="1"/>
</dbReference>
<evidence type="ECO:0000256" key="2">
    <source>
        <dbReference type="ARBA" id="ARBA00007122"/>
    </source>
</evidence>
<dbReference type="GO" id="GO:0006730">
    <property type="term" value="P:one-carbon metabolic process"/>
    <property type="evidence" value="ECO:0007669"/>
    <property type="project" value="UniProtKB-KW"/>
</dbReference>
<dbReference type="InterPro" id="IPR036291">
    <property type="entry name" value="NAD(P)-bd_dom_sf"/>
</dbReference>
<dbReference type="AlphaFoldDB" id="A0A6N9ZAG2"/>
<comment type="caution">
    <text evidence="6">The sequence shown here is derived from an EMBL/GenBank/DDBJ whole genome shotgun (WGS) entry which is preliminary data.</text>
</comment>